<accession>A0ABQ8F5X6</accession>
<feature type="region of interest" description="Disordered" evidence="1">
    <location>
        <begin position="1"/>
        <end position="21"/>
    </location>
</feature>
<sequence>MPRSGCSSRSSGTRRSPRSDLVPKAYSSIDTILMTHKLQARLKRAYGRLTVLLPRPRALSCLDISLTQQMPSPSPRQQLYLQERQQLYQKRPSQPSNICTKSLPMQCTDTPSTEKHSLSLLLPSSLSPPPQYQHEHLQLSPKQLQNQQLHQQQLQHHMPRQECLQQDRVGPDASLISITTPVSCAVAYHHATDSTNQHLPLTHKRSHHDYCDNNSQDSNSPFCQSALSFYFKPLSSCPTSDQTTSRASHTRFPLSCYSALEMEAALALVSLVYVRHFAKPPIARTAVSTNSLGSNLGTYGVHHSRHCTPSLQASSPQSSTSTIWSSPPIYTLPQLSTIECTQPAKSTHASEHFFSINSSA</sequence>
<proteinExistence type="predicted"/>
<protein>
    <submittedName>
        <fullName evidence="2">Uncharacterized protein</fullName>
    </submittedName>
</protein>
<comment type="caution">
    <text evidence="2">The sequence shown here is derived from an EMBL/GenBank/DDBJ whole genome shotgun (WGS) entry which is preliminary data.</text>
</comment>
<evidence type="ECO:0000313" key="2">
    <source>
        <dbReference type="EMBL" id="KAH6592597.1"/>
    </source>
</evidence>
<name>A0ABQ8F5X6_9FUNG</name>
<dbReference type="EMBL" id="JAFCIX010000377">
    <property type="protein sequence ID" value="KAH6592597.1"/>
    <property type="molecule type" value="Genomic_DNA"/>
</dbReference>
<feature type="compositionally biased region" description="Low complexity" evidence="1">
    <location>
        <begin position="1"/>
        <end position="14"/>
    </location>
</feature>
<evidence type="ECO:0000256" key="1">
    <source>
        <dbReference type="SAM" id="MobiDB-lite"/>
    </source>
</evidence>
<gene>
    <name evidence="2" type="ORF">BASA50_007973</name>
</gene>
<organism evidence="2 3">
    <name type="scientific">Batrachochytrium salamandrivorans</name>
    <dbReference type="NCBI Taxonomy" id="1357716"/>
    <lineage>
        <taxon>Eukaryota</taxon>
        <taxon>Fungi</taxon>
        <taxon>Fungi incertae sedis</taxon>
        <taxon>Chytridiomycota</taxon>
        <taxon>Chytridiomycota incertae sedis</taxon>
        <taxon>Chytridiomycetes</taxon>
        <taxon>Rhizophydiales</taxon>
        <taxon>Rhizophydiales incertae sedis</taxon>
        <taxon>Batrachochytrium</taxon>
    </lineage>
</organism>
<dbReference type="Proteomes" id="UP001648503">
    <property type="component" value="Unassembled WGS sequence"/>
</dbReference>
<keyword evidence="3" id="KW-1185">Reference proteome</keyword>
<evidence type="ECO:0000313" key="3">
    <source>
        <dbReference type="Proteomes" id="UP001648503"/>
    </source>
</evidence>
<reference evidence="2 3" key="1">
    <citation type="submission" date="2021-02" db="EMBL/GenBank/DDBJ databases">
        <title>Variation within the Batrachochytrium salamandrivorans European outbreak.</title>
        <authorList>
            <person name="Kelly M."/>
            <person name="Pasmans F."/>
            <person name="Shea T.P."/>
            <person name="Munoz J.F."/>
            <person name="Carranza S."/>
            <person name="Cuomo C.A."/>
            <person name="Martel A."/>
        </authorList>
    </citation>
    <scope>NUCLEOTIDE SEQUENCE [LARGE SCALE GENOMIC DNA]</scope>
    <source>
        <strain evidence="2 3">AMFP18/2</strain>
    </source>
</reference>